<dbReference type="GO" id="GO:0016787">
    <property type="term" value="F:hydrolase activity"/>
    <property type="evidence" value="ECO:0007669"/>
    <property type="project" value="UniProtKB-KW"/>
</dbReference>
<gene>
    <name evidence="6" type="ORF">GHYDROH2_33660</name>
</gene>
<dbReference type="SMART" id="SM00318">
    <property type="entry name" value="SNc"/>
    <property type="match status" value="1"/>
</dbReference>
<reference evidence="6" key="1">
    <citation type="submission" date="2022-12" db="EMBL/GenBank/DDBJ databases">
        <title>Reference genome sequencing for broad-spectrum identification of bacterial and archaeal isolates by mass spectrometry.</title>
        <authorList>
            <person name="Sekiguchi Y."/>
            <person name="Tourlousse D.M."/>
        </authorList>
    </citation>
    <scope>NUCLEOTIDE SEQUENCE</scope>
    <source>
        <strain evidence="6">H2</strain>
    </source>
</reference>
<dbReference type="Gene3D" id="2.40.50.90">
    <property type="match status" value="1"/>
</dbReference>
<accession>A0A9W6G3S1</accession>
<keyword evidence="3" id="KW-0378">Hydrolase</keyword>
<sequence length="171" mass="19484">MRIATIILSLVVFTVFSSSSHASPPKTLEGTAVKVLDGDTFLLLTGTRTVKVRLFGLDAPEVRRKLRPGQPFGAEAKQALEKKVEGKKISIDVVDVDKNLLVIGMVKTGGRDIDREMIEEGWAWAYRQRLREPYSSRYVAAENKARKMRLGLWRQENPQPPWSFRFEQKIR</sequence>
<dbReference type="PANTHER" id="PTHR12302:SF3">
    <property type="entry name" value="SERINE_THREONINE-PROTEIN KINASE 31"/>
    <property type="match status" value="1"/>
</dbReference>
<comment type="caution">
    <text evidence="6">The sequence shown here is derived from an EMBL/GenBank/DDBJ whole genome shotgun (WGS) entry which is preliminary data.</text>
</comment>
<dbReference type="InterPro" id="IPR035437">
    <property type="entry name" value="SNase_OB-fold_sf"/>
</dbReference>
<dbReference type="EMBL" id="BSDS01000002">
    <property type="protein sequence ID" value="GLI39865.1"/>
    <property type="molecule type" value="Genomic_DNA"/>
</dbReference>
<feature type="chain" id="PRO_5040729268" evidence="4">
    <location>
        <begin position="23"/>
        <end position="171"/>
    </location>
</feature>
<dbReference type="PANTHER" id="PTHR12302">
    <property type="entry name" value="EBNA2 BINDING PROTEIN P100"/>
    <property type="match status" value="1"/>
</dbReference>
<dbReference type="SUPFAM" id="SSF50199">
    <property type="entry name" value="Staphylococcal nuclease"/>
    <property type="match status" value="1"/>
</dbReference>
<evidence type="ECO:0000256" key="4">
    <source>
        <dbReference type="SAM" id="SignalP"/>
    </source>
</evidence>
<keyword evidence="2" id="KW-0255">Endonuclease</keyword>
<dbReference type="InterPro" id="IPR016071">
    <property type="entry name" value="Staphylococal_nuclease_OB-fold"/>
</dbReference>
<keyword evidence="4" id="KW-0732">Signal</keyword>
<keyword evidence="1" id="KW-0540">Nuclease</keyword>
<protein>
    <submittedName>
        <fullName evidence="6">Nuclease</fullName>
    </submittedName>
</protein>
<dbReference type="Proteomes" id="UP001144352">
    <property type="component" value="Unassembled WGS sequence"/>
</dbReference>
<keyword evidence="7" id="KW-1185">Reference proteome</keyword>
<evidence type="ECO:0000259" key="5">
    <source>
        <dbReference type="PROSITE" id="PS50830"/>
    </source>
</evidence>
<organism evidence="6 7">
    <name type="scientific">Geobacter hydrogenophilus</name>
    <dbReference type="NCBI Taxonomy" id="40983"/>
    <lineage>
        <taxon>Bacteria</taxon>
        <taxon>Pseudomonadati</taxon>
        <taxon>Thermodesulfobacteriota</taxon>
        <taxon>Desulfuromonadia</taxon>
        <taxon>Geobacterales</taxon>
        <taxon>Geobacteraceae</taxon>
        <taxon>Geobacter</taxon>
    </lineage>
</organism>
<dbReference type="RefSeq" id="WP_214184694.1">
    <property type="nucleotide sequence ID" value="NZ_BSDS01000002.1"/>
</dbReference>
<feature type="signal peptide" evidence="4">
    <location>
        <begin position="1"/>
        <end position="22"/>
    </location>
</feature>
<name>A0A9W6G3S1_9BACT</name>
<dbReference type="PROSITE" id="PS50830">
    <property type="entry name" value="TNASE_3"/>
    <property type="match status" value="1"/>
</dbReference>
<evidence type="ECO:0000256" key="1">
    <source>
        <dbReference type="ARBA" id="ARBA00022722"/>
    </source>
</evidence>
<feature type="domain" description="TNase-like" evidence="5">
    <location>
        <begin position="26"/>
        <end position="155"/>
    </location>
</feature>
<evidence type="ECO:0000313" key="7">
    <source>
        <dbReference type="Proteomes" id="UP001144352"/>
    </source>
</evidence>
<dbReference type="GO" id="GO:0004519">
    <property type="term" value="F:endonuclease activity"/>
    <property type="evidence" value="ECO:0007669"/>
    <property type="project" value="UniProtKB-KW"/>
</dbReference>
<evidence type="ECO:0000256" key="3">
    <source>
        <dbReference type="ARBA" id="ARBA00022801"/>
    </source>
</evidence>
<dbReference type="Pfam" id="PF00565">
    <property type="entry name" value="SNase"/>
    <property type="match status" value="1"/>
</dbReference>
<evidence type="ECO:0000313" key="6">
    <source>
        <dbReference type="EMBL" id="GLI39865.1"/>
    </source>
</evidence>
<proteinExistence type="predicted"/>
<evidence type="ECO:0000256" key="2">
    <source>
        <dbReference type="ARBA" id="ARBA00022759"/>
    </source>
</evidence>
<dbReference type="AlphaFoldDB" id="A0A9W6G3S1"/>